<organism evidence="13 14">
    <name type="scientific">Legionella pneumophila</name>
    <dbReference type="NCBI Taxonomy" id="446"/>
    <lineage>
        <taxon>Bacteria</taxon>
        <taxon>Pseudomonadati</taxon>
        <taxon>Pseudomonadota</taxon>
        <taxon>Gammaproteobacteria</taxon>
        <taxon>Legionellales</taxon>
        <taxon>Legionellaceae</taxon>
        <taxon>Legionella</taxon>
    </lineage>
</organism>
<dbReference type="RefSeq" id="WP_027226931.1">
    <property type="nucleotide sequence ID" value="NZ_CP017601.1"/>
</dbReference>
<dbReference type="NCBIfam" id="NF001273">
    <property type="entry name" value="PRK00230.1"/>
    <property type="match status" value="1"/>
</dbReference>
<keyword evidence="6 9" id="KW-0456">Lyase</keyword>
<dbReference type="PANTHER" id="PTHR32119">
    <property type="entry name" value="OROTIDINE 5'-PHOSPHATE DECARBOXYLASE"/>
    <property type="match status" value="1"/>
</dbReference>
<dbReference type="SMART" id="SM00934">
    <property type="entry name" value="OMPdecase"/>
    <property type="match status" value="1"/>
</dbReference>
<gene>
    <name evidence="9" type="primary">pyrF</name>
    <name evidence="13" type="ORF">C3928_07175</name>
</gene>
<dbReference type="Proteomes" id="UP000239239">
    <property type="component" value="Unassembled WGS sequence"/>
</dbReference>
<dbReference type="GO" id="GO:0005829">
    <property type="term" value="C:cytosol"/>
    <property type="evidence" value="ECO:0007669"/>
    <property type="project" value="TreeGrafter"/>
</dbReference>
<dbReference type="NCBIfam" id="TIGR01740">
    <property type="entry name" value="pyrF"/>
    <property type="match status" value="1"/>
</dbReference>
<feature type="binding site" evidence="9 11">
    <location>
        <position position="189"/>
    </location>
    <ligand>
        <name>substrate</name>
    </ligand>
</feature>
<keyword evidence="4 9" id="KW-0210">Decarboxylase</keyword>
<dbReference type="InterPro" id="IPR047596">
    <property type="entry name" value="OMPdecase_bac"/>
</dbReference>
<dbReference type="InterPro" id="IPR018089">
    <property type="entry name" value="OMPdecase_AS"/>
</dbReference>
<dbReference type="HAMAP" id="MF_01200_B">
    <property type="entry name" value="OMPdecase_type1_B"/>
    <property type="match status" value="1"/>
</dbReference>
<dbReference type="EC" id="4.1.1.23" evidence="9"/>
<evidence type="ECO:0000256" key="10">
    <source>
        <dbReference type="PIRSR" id="PIRSR614732-1"/>
    </source>
</evidence>
<dbReference type="PROSITE" id="PS00156">
    <property type="entry name" value="OMPDECASE"/>
    <property type="match status" value="1"/>
</dbReference>
<dbReference type="SUPFAM" id="SSF51366">
    <property type="entry name" value="Ribulose-phoshate binding barrel"/>
    <property type="match status" value="1"/>
</dbReference>
<evidence type="ECO:0000256" key="9">
    <source>
        <dbReference type="HAMAP-Rule" id="MF_01200"/>
    </source>
</evidence>
<evidence type="ECO:0000256" key="11">
    <source>
        <dbReference type="PIRSR" id="PIRSR614732-2"/>
    </source>
</evidence>
<dbReference type="GO" id="GO:0004590">
    <property type="term" value="F:orotidine-5'-phosphate decarboxylase activity"/>
    <property type="evidence" value="ECO:0007669"/>
    <property type="project" value="UniProtKB-UniRule"/>
</dbReference>
<feature type="active site" description="For OMPdecase activity" evidence="10">
    <location>
        <position position="64"/>
    </location>
</feature>
<feature type="binding site" evidence="9 11">
    <location>
        <position position="119"/>
    </location>
    <ligand>
        <name>substrate</name>
    </ligand>
</feature>
<feature type="active site" description="Proton donor" evidence="9">
    <location>
        <position position="61"/>
    </location>
</feature>
<feature type="binding site" evidence="9 11">
    <location>
        <position position="10"/>
    </location>
    <ligand>
        <name>substrate</name>
    </ligand>
</feature>
<evidence type="ECO:0000313" key="14">
    <source>
        <dbReference type="Proteomes" id="UP000239239"/>
    </source>
</evidence>
<proteinExistence type="inferred from homology"/>
<dbReference type="Gene3D" id="3.20.20.70">
    <property type="entry name" value="Aldolase class I"/>
    <property type="match status" value="1"/>
</dbReference>
<feature type="binding site" evidence="9 11">
    <location>
        <position position="180"/>
    </location>
    <ligand>
        <name>substrate</name>
    </ligand>
</feature>
<comment type="pathway">
    <text evidence="2 9 12">Pyrimidine metabolism; UMP biosynthesis via de novo pathway; UMP from orotate: step 2/2.</text>
</comment>
<evidence type="ECO:0000256" key="3">
    <source>
        <dbReference type="ARBA" id="ARBA00011738"/>
    </source>
</evidence>
<sequence>MTSKLIVALDFDNQDNALQLVDKLDPGHCALKVGSELFTLLGPQFVKELVRREFKVFLDLKFHDIPNTVAKACHSAAELGVWMINVHAIGGLKMLQAAKESLKNYGQDRPLLIAVTVLTSFEEGELASVGISNSLPEQATHLAMLAREAGLDGVVSSAHEVKIIKQKCGENFITVTPGIRLPNNLKNDQSRIMTPQQAIREGSDFLVIGRPITQASNPYEVVSALLRDL</sequence>
<dbReference type="UniPathway" id="UPA00070">
    <property type="reaction ID" value="UER00120"/>
</dbReference>
<dbReference type="CDD" id="cd04725">
    <property type="entry name" value="OMP_decarboxylase_like"/>
    <property type="match status" value="1"/>
</dbReference>
<feature type="active site" description="For OMPdecase activity" evidence="10">
    <location>
        <position position="61"/>
    </location>
</feature>
<evidence type="ECO:0000256" key="5">
    <source>
        <dbReference type="ARBA" id="ARBA00022975"/>
    </source>
</evidence>
<evidence type="ECO:0000313" key="13">
    <source>
        <dbReference type="EMBL" id="PPK30540.1"/>
    </source>
</evidence>
<dbReference type="InterPro" id="IPR013785">
    <property type="entry name" value="Aldolase_TIM"/>
</dbReference>
<dbReference type="AlphaFoldDB" id="A0A2S6EZE4"/>
<name>A0A2S6EZE4_LEGPN</name>
<evidence type="ECO:0000256" key="8">
    <source>
        <dbReference type="ARBA" id="ARBA00061012"/>
    </source>
</evidence>
<dbReference type="InterPro" id="IPR011060">
    <property type="entry name" value="RibuloseP-bd_barrel"/>
</dbReference>
<keyword evidence="5 9" id="KW-0665">Pyrimidine biosynthesis</keyword>
<reference evidence="13 14" key="1">
    <citation type="submission" date="2018-02" db="EMBL/GenBank/DDBJ databases">
        <title>Draft genome sequences of four Legionella pneumophila clinical strains isolated in Ontario.</title>
        <authorList>
            <person name="Fortuna A."/>
            <person name="Ramnarine R."/>
            <person name="Li A."/>
            <person name="Frantz C."/>
            <person name="Mallo G."/>
        </authorList>
    </citation>
    <scope>NUCLEOTIDE SEQUENCE [LARGE SCALE GENOMIC DNA]</scope>
    <source>
        <strain evidence="13 14">LG61</strain>
    </source>
</reference>
<dbReference type="GO" id="GO:0006207">
    <property type="term" value="P:'de novo' pyrimidine nucleobase biosynthetic process"/>
    <property type="evidence" value="ECO:0007669"/>
    <property type="project" value="InterPro"/>
</dbReference>
<dbReference type="PANTHER" id="PTHR32119:SF2">
    <property type="entry name" value="OROTIDINE 5'-PHOSPHATE DECARBOXYLASE"/>
    <property type="match status" value="1"/>
</dbReference>
<feature type="binding site" evidence="9">
    <location>
        <begin position="59"/>
        <end position="68"/>
    </location>
    <ligand>
        <name>substrate</name>
    </ligand>
</feature>
<evidence type="ECO:0000256" key="1">
    <source>
        <dbReference type="ARBA" id="ARBA00002356"/>
    </source>
</evidence>
<feature type="active site" description="For OMPdecase activity" evidence="10">
    <location>
        <position position="59"/>
    </location>
</feature>
<evidence type="ECO:0000256" key="2">
    <source>
        <dbReference type="ARBA" id="ARBA00004861"/>
    </source>
</evidence>
<evidence type="ECO:0000256" key="12">
    <source>
        <dbReference type="RuleBase" id="RU000512"/>
    </source>
</evidence>
<evidence type="ECO:0000256" key="4">
    <source>
        <dbReference type="ARBA" id="ARBA00022793"/>
    </source>
</evidence>
<dbReference type="InterPro" id="IPR001754">
    <property type="entry name" value="OMPdeCOase_dom"/>
</dbReference>
<evidence type="ECO:0000256" key="7">
    <source>
        <dbReference type="ARBA" id="ARBA00049157"/>
    </source>
</evidence>
<comment type="similarity">
    <text evidence="8 9">Belongs to the OMP decarboxylase family. Type 1 subfamily.</text>
</comment>
<dbReference type="EMBL" id="PQWY01000011">
    <property type="protein sequence ID" value="PPK30540.1"/>
    <property type="molecule type" value="Genomic_DNA"/>
</dbReference>
<feature type="binding site" evidence="9 11">
    <location>
        <position position="210"/>
    </location>
    <ligand>
        <name>substrate</name>
    </ligand>
</feature>
<dbReference type="GO" id="GO:0044205">
    <property type="term" value="P:'de novo' UMP biosynthetic process"/>
    <property type="evidence" value="ECO:0007669"/>
    <property type="project" value="UniProtKB-UniRule"/>
</dbReference>
<comment type="subunit">
    <text evidence="3 9">Homodimer.</text>
</comment>
<feature type="binding site" evidence="9 11">
    <location>
        <position position="32"/>
    </location>
    <ligand>
        <name>substrate</name>
    </ligand>
</feature>
<comment type="caution">
    <text evidence="13">The sequence shown here is derived from an EMBL/GenBank/DDBJ whole genome shotgun (WGS) entry which is preliminary data.</text>
</comment>
<feature type="binding site" evidence="9 11">
    <location>
        <position position="209"/>
    </location>
    <ligand>
        <name>substrate</name>
    </ligand>
</feature>
<evidence type="ECO:0000256" key="6">
    <source>
        <dbReference type="ARBA" id="ARBA00023239"/>
    </source>
</evidence>
<dbReference type="InterPro" id="IPR014732">
    <property type="entry name" value="OMPdecase"/>
</dbReference>
<dbReference type="Pfam" id="PF00215">
    <property type="entry name" value="OMPdecase"/>
    <property type="match status" value="1"/>
</dbReference>
<protein>
    <recommendedName>
        <fullName evidence="9">Orotidine 5'-phosphate decarboxylase</fullName>
        <ecNumber evidence="9">4.1.1.23</ecNumber>
    </recommendedName>
    <alternativeName>
        <fullName evidence="9">OMP decarboxylase</fullName>
        <shortName evidence="9">OMPDCase</shortName>
        <shortName evidence="9">OMPdecase</shortName>
    </alternativeName>
</protein>
<dbReference type="OrthoDB" id="9806203at2"/>
<dbReference type="FunFam" id="3.20.20.70:FF:000015">
    <property type="entry name" value="Orotidine 5'-phosphate decarboxylase"/>
    <property type="match status" value="1"/>
</dbReference>
<comment type="function">
    <text evidence="1 9">Catalyzes the decarboxylation of orotidine 5'-monophosphate (OMP) to uridine 5'-monophosphate (UMP).</text>
</comment>
<accession>A0A2S6EZE4</accession>
<comment type="catalytic activity">
    <reaction evidence="7 9 12">
        <text>orotidine 5'-phosphate + H(+) = UMP + CO2</text>
        <dbReference type="Rhea" id="RHEA:11596"/>
        <dbReference type="ChEBI" id="CHEBI:15378"/>
        <dbReference type="ChEBI" id="CHEBI:16526"/>
        <dbReference type="ChEBI" id="CHEBI:57538"/>
        <dbReference type="ChEBI" id="CHEBI:57865"/>
        <dbReference type="EC" id="4.1.1.23"/>
    </reaction>
</comment>